<comment type="function">
    <text evidence="8">Phosphorylation of dTMP to form dTDP in both de novo and salvage pathways of dTTP synthesis.</text>
</comment>
<sequence>MYIVFEGIIGAGKTTQCFRLSHWLEDKFPKLHVLCTREPGGDEIAESIRGTVQGTPFKEQMDATCEAYLYAAARAQSLRTVVKPRLDSGWIIIADRSFITSLVYQGYNRGVGIDTILDINKVAVSGILPDLVLFLDANVPTALGRAHDKAGDKWENLGEDFFVKAREGYIKVSHLSNLFGKWVGIDGNGTEDEVFQRILQEVTPFIHSNEGE</sequence>
<protein>
    <recommendedName>
        <fullName evidence="8">Thymidylate kinase</fullName>
        <ecNumber evidence="8">2.7.4.9</ecNumber>
    </recommendedName>
    <alternativeName>
        <fullName evidence="8">dTMP kinase</fullName>
    </alternativeName>
</protein>
<dbReference type="GO" id="GO:0005829">
    <property type="term" value="C:cytosol"/>
    <property type="evidence" value="ECO:0007669"/>
    <property type="project" value="TreeGrafter"/>
</dbReference>
<dbReference type="NCBIfam" id="TIGR00041">
    <property type="entry name" value="DTMP_kinase"/>
    <property type="match status" value="1"/>
</dbReference>
<keyword evidence="4 8" id="KW-0547">Nucleotide-binding</keyword>
<dbReference type="Proteomes" id="UP000590542">
    <property type="component" value="Unassembled WGS sequence"/>
</dbReference>
<dbReference type="PANTHER" id="PTHR10344">
    <property type="entry name" value="THYMIDYLATE KINASE"/>
    <property type="match status" value="1"/>
</dbReference>
<dbReference type="Pfam" id="PF02223">
    <property type="entry name" value="Thymidylate_kin"/>
    <property type="match status" value="1"/>
</dbReference>
<dbReference type="Gene3D" id="3.40.50.300">
    <property type="entry name" value="P-loop containing nucleotide triphosphate hydrolases"/>
    <property type="match status" value="1"/>
</dbReference>
<dbReference type="InterPro" id="IPR027417">
    <property type="entry name" value="P-loop_NTPase"/>
</dbReference>
<evidence type="ECO:0000256" key="3">
    <source>
        <dbReference type="ARBA" id="ARBA00022727"/>
    </source>
</evidence>
<name>A0A7X9E6Y1_UNCKA</name>
<proteinExistence type="inferred from homology"/>
<organism evidence="10 11">
    <name type="scientific">candidate division WWE3 bacterium</name>
    <dbReference type="NCBI Taxonomy" id="2053526"/>
    <lineage>
        <taxon>Bacteria</taxon>
        <taxon>Katanobacteria</taxon>
    </lineage>
</organism>
<feature type="domain" description="Thymidylate kinase-like" evidence="9">
    <location>
        <begin position="5"/>
        <end position="198"/>
    </location>
</feature>
<dbReference type="GO" id="GO:0005524">
    <property type="term" value="F:ATP binding"/>
    <property type="evidence" value="ECO:0007669"/>
    <property type="project" value="UniProtKB-UniRule"/>
</dbReference>
<evidence type="ECO:0000256" key="1">
    <source>
        <dbReference type="ARBA" id="ARBA00009776"/>
    </source>
</evidence>
<comment type="similarity">
    <text evidence="1 8">Belongs to the thymidylate kinase family.</text>
</comment>
<evidence type="ECO:0000259" key="9">
    <source>
        <dbReference type="Pfam" id="PF02223"/>
    </source>
</evidence>
<dbReference type="GO" id="GO:0006227">
    <property type="term" value="P:dUDP biosynthetic process"/>
    <property type="evidence" value="ECO:0007669"/>
    <property type="project" value="TreeGrafter"/>
</dbReference>
<gene>
    <name evidence="8 10" type="primary">tmk</name>
    <name evidence="10" type="ORF">GYA37_02220</name>
</gene>
<evidence type="ECO:0000256" key="8">
    <source>
        <dbReference type="HAMAP-Rule" id="MF_00165"/>
    </source>
</evidence>
<evidence type="ECO:0000313" key="10">
    <source>
        <dbReference type="EMBL" id="NMB91645.1"/>
    </source>
</evidence>
<dbReference type="EC" id="2.7.4.9" evidence="8"/>
<evidence type="ECO:0000256" key="4">
    <source>
        <dbReference type="ARBA" id="ARBA00022741"/>
    </source>
</evidence>
<evidence type="ECO:0000313" key="11">
    <source>
        <dbReference type="Proteomes" id="UP000590542"/>
    </source>
</evidence>
<evidence type="ECO:0000256" key="2">
    <source>
        <dbReference type="ARBA" id="ARBA00022679"/>
    </source>
</evidence>
<dbReference type="GO" id="GO:0006233">
    <property type="term" value="P:dTDP biosynthetic process"/>
    <property type="evidence" value="ECO:0007669"/>
    <property type="project" value="InterPro"/>
</dbReference>
<dbReference type="InterPro" id="IPR039430">
    <property type="entry name" value="Thymidylate_kin-like_dom"/>
</dbReference>
<comment type="caution">
    <text evidence="10">The sequence shown here is derived from an EMBL/GenBank/DDBJ whole genome shotgun (WGS) entry which is preliminary data.</text>
</comment>
<evidence type="ECO:0000256" key="5">
    <source>
        <dbReference type="ARBA" id="ARBA00022777"/>
    </source>
</evidence>
<accession>A0A7X9E6Y1</accession>
<comment type="catalytic activity">
    <reaction evidence="7 8">
        <text>dTMP + ATP = dTDP + ADP</text>
        <dbReference type="Rhea" id="RHEA:13517"/>
        <dbReference type="ChEBI" id="CHEBI:30616"/>
        <dbReference type="ChEBI" id="CHEBI:58369"/>
        <dbReference type="ChEBI" id="CHEBI:63528"/>
        <dbReference type="ChEBI" id="CHEBI:456216"/>
        <dbReference type="EC" id="2.7.4.9"/>
    </reaction>
</comment>
<keyword evidence="6 8" id="KW-0067">ATP-binding</keyword>
<dbReference type="AlphaFoldDB" id="A0A7X9E6Y1"/>
<dbReference type="InterPro" id="IPR018094">
    <property type="entry name" value="Thymidylate_kinase"/>
</dbReference>
<dbReference type="SUPFAM" id="SSF52540">
    <property type="entry name" value="P-loop containing nucleoside triphosphate hydrolases"/>
    <property type="match status" value="1"/>
</dbReference>
<comment type="caution">
    <text evidence="8">Lacks conserved residue(s) required for the propagation of feature annotation.</text>
</comment>
<reference evidence="10 11" key="1">
    <citation type="journal article" date="2020" name="Biotechnol. Biofuels">
        <title>New insights from the biogas microbiome by comprehensive genome-resolved metagenomics of nearly 1600 species originating from multiple anaerobic digesters.</title>
        <authorList>
            <person name="Campanaro S."/>
            <person name="Treu L."/>
            <person name="Rodriguez-R L.M."/>
            <person name="Kovalovszki A."/>
            <person name="Ziels R.M."/>
            <person name="Maus I."/>
            <person name="Zhu X."/>
            <person name="Kougias P.G."/>
            <person name="Basile A."/>
            <person name="Luo G."/>
            <person name="Schluter A."/>
            <person name="Konstantinidis K.T."/>
            <person name="Angelidaki I."/>
        </authorList>
    </citation>
    <scope>NUCLEOTIDE SEQUENCE [LARGE SCALE GENOMIC DNA]</scope>
    <source>
        <strain evidence="10">AS27yjCOA_202</strain>
    </source>
</reference>
<keyword evidence="5 8" id="KW-0418">Kinase</keyword>
<keyword evidence="2 8" id="KW-0808">Transferase</keyword>
<dbReference type="GO" id="GO:0006235">
    <property type="term" value="P:dTTP biosynthetic process"/>
    <property type="evidence" value="ECO:0007669"/>
    <property type="project" value="UniProtKB-UniRule"/>
</dbReference>
<dbReference type="EMBL" id="JAAZNV010000007">
    <property type="protein sequence ID" value="NMB91645.1"/>
    <property type="molecule type" value="Genomic_DNA"/>
</dbReference>
<dbReference type="HAMAP" id="MF_00165">
    <property type="entry name" value="Thymidylate_kinase"/>
    <property type="match status" value="1"/>
</dbReference>
<dbReference type="PANTHER" id="PTHR10344:SF4">
    <property type="entry name" value="UMP-CMP KINASE 2, MITOCHONDRIAL"/>
    <property type="match status" value="1"/>
</dbReference>
<dbReference type="GO" id="GO:0004798">
    <property type="term" value="F:dTMP kinase activity"/>
    <property type="evidence" value="ECO:0007669"/>
    <property type="project" value="UniProtKB-UniRule"/>
</dbReference>
<evidence type="ECO:0000256" key="7">
    <source>
        <dbReference type="ARBA" id="ARBA00048743"/>
    </source>
</evidence>
<evidence type="ECO:0000256" key="6">
    <source>
        <dbReference type="ARBA" id="ARBA00022840"/>
    </source>
</evidence>
<dbReference type="CDD" id="cd01672">
    <property type="entry name" value="TMPK"/>
    <property type="match status" value="1"/>
</dbReference>
<keyword evidence="3 8" id="KW-0545">Nucleotide biosynthesis</keyword>